<dbReference type="Gene3D" id="2.115.10.20">
    <property type="entry name" value="Glycosyl hydrolase domain, family 43"/>
    <property type="match status" value="1"/>
</dbReference>
<dbReference type="InterPro" id="IPR013320">
    <property type="entry name" value="ConA-like_dom_sf"/>
</dbReference>
<reference evidence="7" key="1">
    <citation type="submission" date="2023-03" db="EMBL/GenBank/DDBJ databases">
        <title>Massive genome expansion in bonnet fungi (Mycena s.s.) driven by repeated elements and novel gene families across ecological guilds.</title>
        <authorList>
            <consortium name="Lawrence Berkeley National Laboratory"/>
            <person name="Harder C.B."/>
            <person name="Miyauchi S."/>
            <person name="Viragh M."/>
            <person name="Kuo A."/>
            <person name="Thoen E."/>
            <person name="Andreopoulos B."/>
            <person name="Lu D."/>
            <person name="Skrede I."/>
            <person name="Drula E."/>
            <person name="Henrissat B."/>
            <person name="Morin E."/>
            <person name="Kohler A."/>
            <person name="Barry K."/>
            <person name="LaButti K."/>
            <person name="Morin E."/>
            <person name="Salamov A."/>
            <person name="Lipzen A."/>
            <person name="Mereny Z."/>
            <person name="Hegedus B."/>
            <person name="Baldrian P."/>
            <person name="Stursova M."/>
            <person name="Weitz H."/>
            <person name="Taylor A."/>
            <person name="Grigoriev I.V."/>
            <person name="Nagy L.G."/>
            <person name="Martin F."/>
            <person name="Kauserud H."/>
        </authorList>
    </citation>
    <scope>NUCLEOTIDE SEQUENCE</scope>
    <source>
        <strain evidence="7">9144</strain>
    </source>
</reference>
<evidence type="ECO:0000256" key="2">
    <source>
        <dbReference type="ARBA" id="ARBA00022801"/>
    </source>
</evidence>
<dbReference type="SUPFAM" id="SSF75005">
    <property type="entry name" value="Arabinanase/levansucrase/invertase"/>
    <property type="match status" value="1"/>
</dbReference>
<dbReference type="SUPFAM" id="SSF49899">
    <property type="entry name" value="Concanavalin A-like lectins/glucanases"/>
    <property type="match status" value="1"/>
</dbReference>
<keyword evidence="3 4" id="KW-0326">Glycosidase</keyword>
<dbReference type="InterPro" id="IPR023296">
    <property type="entry name" value="Glyco_hydro_beta-prop_sf"/>
</dbReference>
<dbReference type="CDD" id="cd09001">
    <property type="entry name" value="GH43_FsAxh1-like"/>
    <property type="match status" value="1"/>
</dbReference>
<dbReference type="Gene3D" id="2.60.120.200">
    <property type="match status" value="1"/>
</dbReference>
<dbReference type="InterPro" id="IPR051795">
    <property type="entry name" value="Glycosyl_Hydrlase_43"/>
</dbReference>
<proteinExistence type="inferred from homology"/>
<name>A0AAD6VLV8_9AGAR</name>
<feature type="domain" description="Beta-xylosidase C-terminal Concanavalin A-like" evidence="6">
    <location>
        <begin position="324"/>
        <end position="486"/>
    </location>
</feature>
<gene>
    <name evidence="7" type="ORF">GGX14DRAFT_359219</name>
</gene>
<dbReference type="InterPro" id="IPR041542">
    <property type="entry name" value="GH43_C2"/>
</dbReference>
<comment type="caution">
    <text evidence="7">The sequence shown here is derived from an EMBL/GenBank/DDBJ whole genome shotgun (WGS) entry which is preliminary data.</text>
</comment>
<evidence type="ECO:0000256" key="1">
    <source>
        <dbReference type="ARBA" id="ARBA00009865"/>
    </source>
</evidence>
<dbReference type="PANTHER" id="PTHR42812">
    <property type="entry name" value="BETA-XYLOSIDASE"/>
    <property type="match status" value="1"/>
</dbReference>
<feature type="signal peptide" evidence="5">
    <location>
        <begin position="1"/>
        <end position="19"/>
    </location>
</feature>
<sequence>MRLISAIASALTLFPWASAFSNPPIYEDLADVDLRRYNDTYYLSTSTMHFSPGAPILRSFDLVNWQYIGHSVPQLAQFGTGYTLPPGQNAYIQGVWASWLIFVPAQNKWFWGGCINFFQTHVFSSSGPDPTGPWSQISVINQCYYDSGAFIDDDGTVYVSFKDLSQNTFGISQMSADMTTPTKTQVVITLPSNMTSMEGTRPYKINGTYYIFTSFPDSGGEYVFRADTIFSTSWVLKVFLNGVTPPSPLVGTIGQGALVETQAGDYYWMGFSWSYPNGRIPVLLPVTWSSDGWPIPTLSNGQAAASYPNTLTPQPLTNNLTGVDTFAGTSLGVQWEWNHDPDTTNFTVNNGLTLRTATITTDWYAARNTLTHRQLGPISTATIKMNFSGMKNGDRAGLGLFRDVSAYIGVWRSGNAFNINMVNNITMNFSWVTTNTGTTAASAVVTGTTIWLRIISDSTPAVDLATFWYSIDGKTFKQLGPGFATDTNFEYFEGQRQAMLHVSEFAIFNFAASSLGGSVQVADFELAAGSYTGVAVGA</sequence>
<evidence type="ECO:0000313" key="7">
    <source>
        <dbReference type="EMBL" id="KAJ7215989.1"/>
    </source>
</evidence>
<protein>
    <submittedName>
        <fullName evidence="7">Glycosyl hydrolase</fullName>
    </submittedName>
</protein>
<dbReference type="EMBL" id="JARJCW010000016">
    <property type="protein sequence ID" value="KAJ7215989.1"/>
    <property type="molecule type" value="Genomic_DNA"/>
</dbReference>
<evidence type="ECO:0000256" key="4">
    <source>
        <dbReference type="RuleBase" id="RU361187"/>
    </source>
</evidence>
<dbReference type="Pfam" id="PF04616">
    <property type="entry name" value="Glyco_hydro_43"/>
    <property type="match status" value="1"/>
</dbReference>
<keyword evidence="2 4" id="KW-0378">Hydrolase</keyword>
<keyword evidence="8" id="KW-1185">Reference proteome</keyword>
<dbReference type="PANTHER" id="PTHR42812:SF15">
    <property type="entry name" value="HYDROLASE, PUTATIVE (AFU_ORTHOLOGUE AFUA_2G00930)-RELATED"/>
    <property type="match status" value="1"/>
</dbReference>
<dbReference type="InterPro" id="IPR006710">
    <property type="entry name" value="Glyco_hydro_43"/>
</dbReference>
<dbReference type="AlphaFoldDB" id="A0AAD6VLV8"/>
<keyword evidence="5" id="KW-0732">Signal</keyword>
<evidence type="ECO:0000313" key="8">
    <source>
        <dbReference type="Proteomes" id="UP001219525"/>
    </source>
</evidence>
<dbReference type="GO" id="GO:0005975">
    <property type="term" value="P:carbohydrate metabolic process"/>
    <property type="evidence" value="ECO:0007669"/>
    <property type="project" value="InterPro"/>
</dbReference>
<dbReference type="GO" id="GO:0004553">
    <property type="term" value="F:hydrolase activity, hydrolyzing O-glycosyl compounds"/>
    <property type="evidence" value="ECO:0007669"/>
    <property type="project" value="InterPro"/>
</dbReference>
<evidence type="ECO:0000256" key="3">
    <source>
        <dbReference type="ARBA" id="ARBA00023295"/>
    </source>
</evidence>
<feature type="chain" id="PRO_5041994218" evidence="5">
    <location>
        <begin position="20"/>
        <end position="538"/>
    </location>
</feature>
<dbReference type="Proteomes" id="UP001219525">
    <property type="component" value="Unassembled WGS sequence"/>
</dbReference>
<dbReference type="Pfam" id="PF17851">
    <property type="entry name" value="GH43_C2"/>
    <property type="match status" value="1"/>
</dbReference>
<comment type="similarity">
    <text evidence="1 4">Belongs to the glycosyl hydrolase 43 family.</text>
</comment>
<organism evidence="7 8">
    <name type="scientific">Mycena pura</name>
    <dbReference type="NCBI Taxonomy" id="153505"/>
    <lineage>
        <taxon>Eukaryota</taxon>
        <taxon>Fungi</taxon>
        <taxon>Dikarya</taxon>
        <taxon>Basidiomycota</taxon>
        <taxon>Agaricomycotina</taxon>
        <taxon>Agaricomycetes</taxon>
        <taxon>Agaricomycetidae</taxon>
        <taxon>Agaricales</taxon>
        <taxon>Marasmiineae</taxon>
        <taxon>Mycenaceae</taxon>
        <taxon>Mycena</taxon>
    </lineage>
</organism>
<evidence type="ECO:0000256" key="5">
    <source>
        <dbReference type="SAM" id="SignalP"/>
    </source>
</evidence>
<accession>A0AAD6VLV8</accession>
<evidence type="ECO:0000259" key="6">
    <source>
        <dbReference type="Pfam" id="PF17851"/>
    </source>
</evidence>